<protein>
    <submittedName>
        <fullName evidence="1">Uncharacterized protein</fullName>
    </submittedName>
</protein>
<evidence type="ECO:0000313" key="1">
    <source>
        <dbReference type="EMBL" id="TRZ40257.1"/>
    </source>
</evidence>
<gene>
    <name evidence="1" type="ORF">CEQ21_04795</name>
</gene>
<dbReference type="AlphaFoldDB" id="A0A553STC2"/>
<reference evidence="2" key="1">
    <citation type="submission" date="2018-10" db="EMBL/GenBank/DDBJ databases">
        <title>FDA dAtabase for Regulatory Grade micrObial Sequences (FDA-ARGOS): Supporting development and validation of Infectious Disease Dx tests.</title>
        <authorList>
            <person name="Minogue T."/>
            <person name="Wolcott M."/>
            <person name="Wasieloski L."/>
            <person name="Aguilar W."/>
            <person name="Moore D."/>
            <person name="Tallon L."/>
            <person name="Sadzewicz L."/>
            <person name="Sengamalay N."/>
            <person name="Ott S."/>
            <person name="Godinez A."/>
            <person name="Nagaraj S."/>
            <person name="Vavikolanu K."/>
            <person name="Vyas G."/>
            <person name="Nadendla S."/>
            <person name="George J."/>
            <person name="Sichtig H."/>
        </authorList>
    </citation>
    <scope>NUCLEOTIDE SEQUENCE [LARGE SCALE GENOMIC DNA]</scope>
    <source>
        <strain evidence="2">FDAARGOS_343</strain>
    </source>
</reference>
<comment type="caution">
    <text evidence="1">The sequence shown here is derived from an EMBL/GenBank/DDBJ whole genome shotgun (WGS) entry which is preliminary data.</text>
</comment>
<accession>A0A553STC2</accession>
<organism evidence="1 2">
    <name type="scientific">Niallia circulans</name>
    <name type="common">Bacillus circulans</name>
    <dbReference type="NCBI Taxonomy" id="1397"/>
    <lineage>
        <taxon>Bacteria</taxon>
        <taxon>Bacillati</taxon>
        <taxon>Bacillota</taxon>
        <taxon>Bacilli</taxon>
        <taxon>Bacillales</taxon>
        <taxon>Bacillaceae</taxon>
        <taxon>Niallia</taxon>
    </lineage>
</organism>
<evidence type="ECO:0000313" key="2">
    <source>
        <dbReference type="Proteomes" id="UP000319837"/>
    </source>
</evidence>
<dbReference type="Proteomes" id="UP000319837">
    <property type="component" value="Unassembled WGS sequence"/>
</dbReference>
<dbReference type="EMBL" id="RIBP01000001">
    <property type="protein sequence ID" value="TRZ40257.1"/>
    <property type="molecule type" value="Genomic_DNA"/>
</dbReference>
<sequence>MEYPFDGTYPEIKDSATIWIDVSLNNQEDILYKMITSIGIDYKEENSTPKGTFYIEPERGEWWITLPNSAPNKVKVGVLR</sequence>
<proteinExistence type="predicted"/>
<name>A0A553STC2_NIACI</name>